<feature type="region of interest" description="Disordered" evidence="1">
    <location>
        <begin position="23"/>
        <end position="51"/>
    </location>
</feature>
<accession>A0ABU3DT69</accession>
<dbReference type="InterPro" id="IPR018911">
    <property type="entry name" value="Gmad2_Ig-like_dom"/>
</dbReference>
<feature type="domain" description="Bacterial spore germination immunoglobulin-like" evidence="2">
    <location>
        <begin position="71"/>
        <end position="151"/>
    </location>
</feature>
<evidence type="ECO:0000313" key="4">
    <source>
        <dbReference type="Proteomes" id="UP001253848"/>
    </source>
</evidence>
<reference evidence="3 4" key="1">
    <citation type="submission" date="2023-09" db="EMBL/GenBank/DDBJ databases">
        <authorList>
            <person name="Rey-Velasco X."/>
        </authorList>
    </citation>
    <scope>NUCLEOTIDE SEQUENCE [LARGE SCALE GENOMIC DNA]</scope>
    <source>
        <strain evidence="3 4">F225</strain>
    </source>
</reference>
<evidence type="ECO:0000313" key="3">
    <source>
        <dbReference type="EMBL" id="MDT0686904.1"/>
    </source>
</evidence>
<evidence type="ECO:0000259" key="2">
    <source>
        <dbReference type="Pfam" id="PF10648"/>
    </source>
</evidence>
<dbReference type="Pfam" id="PF10648">
    <property type="entry name" value="Gmad2"/>
    <property type="match status" value="1"/>
</dbReference>
<dbReference type="EMBL" id="JAVRHN010000007">
    <property type="protein sequence ID" value="MDT0686904.1"/>
    <property type="molecule type" value="Genomic_DNA"/>
</dbReference>
<keyword evidence="4" id="KW-1185">Reference proteome</keyword>
<dbReference type="Proteomes" id="UP001253848">
    <property type="component" value="Unassembled WGS sequence"/>
</dbReference>
<gene>
    <name evidence="3" type="ORF">RM541_11040</name>
</gene>
<name>A0ABU3DT69_9FLAO</name>
<proteinExistence type="predicted"/>
<protein>
    <submittedName>
        <fullName evidence="3">Gmad2 immunoglobulin-like domain-containing protein</fullName>
    </submittedName>
</protein>
<sequence length="178" mass="20100">MNTIKYFFILLIVIPLCTSCGENRKDENSSETSEDNALIEDTVQESSDAENGNFRHSIKEEDENWQISNLIVVEQPKKEEKVYSPLQIKGKARGTWFFEGTAPVTLVDNGQKELATGTIEAKGEWMTEDFVPFQGSLEFDAQNFENGFLILHRANPSGKPEYDKNLTIPIDFSTNEGI</sequence>
<organism evidence="3 4">
    <name type="scientific">Autumnicola psychrophila</name>
    <dbReference type="NCBI Taxonomy" id="3075592"/>
    <lineage>
        <taxon>Bacteria</taxon>
        <taxon>Pseudomonadati</taxon>
        <taxon>Bacteroidota</taxon>
        <taxon>Flavobacteriia</taxon>
        <taxon>Flavobacteriales</taxon>
        <taxon>Flavobacteriaceae</taxon>
        <taxon>Autumnicola</taxon>
    </lineage>
</organism>
<comment type="caution">
    <text evidence="3">The sequence shown here is derived from an EMBL/GenBank/DDBJ whole genome shotgun (WGS) entry which is preliminary data.</text>
</comment>
<evidence type="ECO:0000256" key="1">
    <source>
        <dbReference type="SAM" id="MobiDB-lite"/>
    </source>
</evidence>
<dbReference type="RefSeq" id="WP_311500206.1">
    <property type="nucleotide sequence ID" value="NZ_JAVRHN010000007.1"/>
</dbReference>